<evidence type="ECO:0000256" key="12">
    <source>
        <dbReference type="ARBA" id="ARBA00023136"/>
    </source>
</evidence>
<keyword evidence="11 15" id="KW-1133">Transmembrane helix</keyword>
<dbReference type="InterPro" id="IPR013083">
    <property type="entry name" value="Znf_RING/FYVE/PHD"/>
</dbReference>
<keyword evidence="8 14" id="KW-0863">Zinc-finger</keyword>
<evidence type="ECO:0000256" key="14">
    <source>
        <dbReference type="PROSITE-ProRule" id="PRU00175"/>
    </source>
</evidence>
<evidence type="ECO:0000256" key="15">
    <source>
        <dbReference type="SAM" id="Phobius"/>
    </source>
</evidence>
<dbReference type="EMBL" id="KI630578">
    <property type="protein sequence ID" value="EYU37018.1"/>
    <property type="molecule type" value="Genomic_DNA"/>
</dbReference>
<dbReference type="EC" id="2.3.2.27" evidence="4"/>
<evidence type="ECO:0000256" key="1">
    <source>
        <dbReference type="ARBA" id="ARBA00000900"/>
    </source>
</evidence>
<keyword evidence="12 15" id="KW-0472">Membrane</keyword>
<evidence type="ECO:0000256" key="7">
    <source>
        <dbReference type="ARBA" id="ARBA00022723"/>
    </source>
</evidence>
<comment type="pathway">
    <text evidence="3">Protein modification; protein ubiquitination.</text>
</comment>
<evidence type="ECO:0000256" key="9">
    <source>
        <dbReference type="ARBA" id="ARBA00022786"/>
    </source>
</evidence>
<evidence type="ECO:0000313" key="17">
    <source>
        <dbReference type="EMBL" id="EYU37018.1"/>
    </source>
</evidence>
<evidence type="ECO:0000256" key="6">
    <source>
        <dbReference type="ARBA" id="ARBA00022692"/>
    </source>
</evidence>
<dbReference type="InterPro" id="IPR053238">
    <property type="entry name" value="RING-H2_zinc_finger"/>
</dbReference>
<evidence type="ECO:0000259" key="16">
    <source>
        <dbReference type="PROSITE" id="PS50089"/>
    </source>
</evidence>
<evidence type="ECO:0000256" key="4">
    <source>
        <dbReference type="ARBA" id="ARBA00012483"/>
    </source>
</evidence>
<dbReference type="OrthoDB" id="8062037at2759"/>
<keyword evidence="7" id="KW-0479">Metal-binding</keyword>
<dbReference type="GO" id="GO:0008270">
    <property type="term" value="F:zinc ion binding"/>
    <property type="evidence" value="ECO:0007669"/>
    <property type="project" value="UniProtKB-KW"/>
</dbReference>
<dbReference type="SUPFAM" id="SSF57850">
    <property type="entry name" value="RING/U-box"/>
    <property type="match status" value="1"/>
</dbReference>
<feature type="domain" description="RING-type" evidence="16">
    <location>
        <begin position="117"/>
        <end position="159"/>
    </location>
</feature>
<comment type="similarity">
    <text evidence="13">Belongs to the RING-type zinc finger family. ATL subfamily.</text>
</comment>
<dbReference type="InterPro" id="IPR001841">
    <property type="entry name" value="Znf_RING"/>
</dbReference>
<dbReference type="GO" id="GO:0061630">
    <property type="term" value="F:ubiquitin protein ligase activity"/>
    <property type="evidence" value="ECO:0007669"/>
    <property type="project" value="UniProtKB-EC"/>
</dbReference>
<feature type="transmembrane region" description="Helical" evidence="15">
    <location>
        <begin position="46"/>
        <end position="67"/>
    </location>
</feature>
<sequence length="218" mass="23620">MNPILICRRLLQSSDVDSSDGIDPYTSITAAVRRPFDTTAPFNSSMALTILVLLTVLFFIFFFSIYIRRFAADDPPPPPPPLSCGNRKGGLDATAVDSLPLVAYGGAAADRPMIDDCPICLSEFREREAVKLIPYCGHVFHPGCIDTWLASHVTCPLCRSAQLFKSVEELCLDVTGDRVIGERSTVEGDDTCTIDGAAATCTCPHSCNRTVLERGTSI</sequence>
<protein>
    <recommendedName>
        <fullName evidence="4">RING-type E3 ubiquitin transferase</fullName>
        <ecNumber evidence="4">2.3.2.27</ecNumber>
    </recommendedName>
</protein>
<dbReference type="Pfam" id="PF13639">
    <property type="entry name" value="zf-RING_2"/>
    <property type="match status" value="1"/>
</dbReference>
<evidence type="ECO:0000256" key="10">
    <source>
        <dbReference type="ARBA" id="ARBA00022833"/>
    </source>
</evidence>
<keyword evidence="18" id="KW-1185">Reference proteome</keyword>
<evidence type="ECO:0000256" key="3">
    <source>
        <dbReference type="ARBA" id="ARBA00004906"/>
    </source>
</evidence>
<evidence type="ECO:0000313" key="18">
    <source>
        <dbReference type="Proteomes" id="UP000030748"/>
    </source>
</evidence>
<comment type="catalytic activity">
    <reaction evidence="1">
        <text>S-ubiquitinyl-[E2 ubiquitin-conjugating enzyme]-L-cysteine + [acceptor protein]-L-lysine = [E2 ubiquitin-conjugating enzyme]-L-cysteine + N(6)-ubiquitinyl-[acceptor protein]-L-lysine.</text>
        <dbReference type="EC" id="2.3.2.27"/>
    </reaction>
</comment>
<keyword evidence="6 15" id="KW-0812">Transmembrane</keyword>
<evidence type="ECO:0000256" key="2">
    <source>
        <dbReference type="ARBA" id="ARBA00004167"/>
    </source>
</evidence>
<name>A0A022RBD3_ERYGU</name>
<evidence type="ECO:0000256" key="5">
    <source>
        <dbReference type="ARBA" id="ARBA00022679"/>
    </source>
</evidence>
<dbReference type="Proteomes" id="UP000030748">
    <property type="component" value="Unassembled WGS sequence"/>
</dbReference>
<dbReference type="KEGG" id="egt:105958506"/>
<proteinExistence type="inferred from homology"/>
<dbReference type="AlphaFoldDB" id="A0A022RBD3"/>
<dbReference type="OMA" id="QQCLDTW"/>
<accession>A0A022RBD3</accession>
<keyword evidence="10" id="KW-0862">Zinc</keyword>
<dbReference type="PROSITE" id="PS50089">
    <property type="entry name" value="ZF_RING_2"/>
    <property type="match status" value="1"/>
</dbReference>
<evidence type="ECO:0000256" key="8">
    <source>
        <dbReference type="ARBA" id="ARBA00022771"/>
    </source>
</evidence>
<dbReference type="PANTHER" id="PTHR14155">
    <property type="entry name" value="RING FINGER DOMAIN-CONTAINING"/>
    <property type="match status" value="1"/>
</dbReference>
<evidence type="ECO:0000256" key="13">
    <source>
        <dbReference type="ARBA" id="ARBA00024209"/>
    </source>
</evidence>
<evidence type="ECO:0000256" key="11">
    <source>
        <dbReference type="ARBA" id="ARBA00022989"/>
    </source>
</evidence>
<organism evidence="17 18">
    <name type="scientific">Erythranthe guttata</name>
    <name type="common">Yellow monkey flower</name>
    <name type="synonym">Mimulus guttatus</name>
    <dbReference type="NCBI Taxonomy" id="4155"/>
    <lineage>
        <taxon>Eukaryota</taxon>
        <taxon>Viridiplantae</taxon>
        <taxon>Streptophyta</taxon>
        <taxon>Embryophyta</taxon>
        <taxon>Tracheophyta</taxon>
        <taxon>Spermatophyta</taxon>
        <taxon>Magnoliopsida</taxon>
        <taxon>eudicotyledons</taxon>
        <taxon>Gunneridae</taxon>
        <taxon>Pentapetalae</taxon>
        <taxon>asterids</taxon>
        <taxon>lamiids</taxon>
        <taxon>Lamiales</taxon>
        <taxon>Phrymaceae</taxon>
        <taxon>Erythranthe</taxon>
    </lineage>
</organism>
<dbReference type="Gene3D" id="3.30.40.10">
    <property type="entry name" value="Zinc/RING finger domain, C3HC4 (zinc finger)"/>
    <property type="match status" value="1"/>
</dbReference>
<gene>
    <name evidence="17" type="ORF">MIMGU_mgv1a013522mg</name>
</gene>
<reference evidence="17 18" key="1">
    <citation type="journal article" date="2013" name="Proc. Natl. Acad. Sci. U.S.A.">
        <title>Fine-scale variation in meiotic recombination in Mimulus inferred from population shotgun sequencing.</title>
        <authorList>
            <person name="Hellsten U."/>
            <person name="Wright K.M."/>
            <person name="Jenkins J."/>
            <person name="Shu S."/>
            <person name="Yuan Y."/>
            <person name="Wessler S.R."/>
            <person name="Schmutz J."/>
            <person name="Willis J.H."/>
            <person name="Rokhsar D.S."/>
        </authorList>
    </citation>
    <scope>NUCLEOTIDE SEQUENCE [LARGE SCALE GENOMIC DNA]</scope>
    <source>
        <strain evidence="18">cv. DUN x IM62</strain>
    </source>
</reference>
<dbReference type="FunFam" id="3.30.40.10:FF:000187">
    <property type="entry name" value="E3 ubiquitin-protein ligase ATL6"/>
    <property type="match status" value="1"/>
</dbReference>
<keyword evidence="9" id="KW-0833">Ubl conjugation pathway</keyword>
<dbReference type="SMART" id="SM00184">
    <property type="entry name" value="RING"/>
    <property type="match status" value="1"/>
</dbReference>
<dbReference type="eggNOG" id="KOG0800">
    <property type="taxonomic scope" value="Eukaryota"/>
</dbReference>
<comment type="subcellular location">
    <subcellularLocation>
        <location evidence="2">Membrane</location>
        <topology evidence="2">Single-pass membrane protein</topology>
    </subcellularLocation>
</comment>
<keyword evidence="5" id="KW-0808">Transferase</keyword>
<dbReference type="PANTHER" id="PTHR14155:SF592">
    <property type="entry name" value="RING-H2 FINGER PROTEIN ATL57"/>
    <property type="match status" value="1"/>
</dbReference>
<dbReference type="GO" id="GO:0016020">
    <property type="term" value="C:membrane"/>
    <property type="evidence" value="ECO:0007669"/>
    <property type="project" value="UniProtKB-SubCell"/>
</dbReference>